<dbReference type="InterPro" id="IPR022634">
    <property type="entry name" value="DNA_polIII_beta_N"/>
</dbReference>
<organism evidence="14">
    <name type="scientific">Ignavibacterium album</name>
    <dbReference type="NCBI Taxonomy" id="591197"/>
    <lineage>
        <taxon>Bacteria</taxon>
        <taxon>Pseudomonadati</taxon>
        <taxon>Ignavibacteriota</taxon>
        <taxon>Ignavibacteria</taxon>
        <taxon>Ignavibacteriales</taxon>
        <taxon>Ignavibacteriaceae</taxon>
        <taxon>Ignavibacterium</taxon>
    </lineage>
</organism>
<evidence type="ECO:0000256" key="1">
    <source>
        <dbReference type="ARBA" id="ARBA00004496"/>
    </source>
</evidence>
<dbReference type="GO" id="GO:0008408">
    <property type="term" value="F:3'-5' exonuclease activity"/>
    <property type="evidence" value="ECO:0007669"/>
    <property type="project" value="InterPro"/>
</dbReference>
<dbReference type="CDD" id="cd00140">
    <property type="entry name" value="beta_clamp"/>
    <property type="match status" value="1"/>
</dbReference>
<keyword evidence="6 10" id="KW-0548">Nucleotidyltransferase</keyword>
<proteinExistence type="inferred from homology"/>
<comment type="caution">
    <text evidence="14">The sequence shown here is derived from an EMBL/GenBank/DDBJ whole genome shotgun (WGS) entry which is preliminary data.</text>
</comment>
<keyword evidence="8 10" id="KW-0239">DNA-directed DNA polymerase</keyword>
<evidence type="ECO:0000256" key="2">
    <source>
        <dbReference type="ARBA" id="ARBA00010752"/>
    </source>
</evidence>
<dbReference type="Pfam" id="PF00712">
    <property type="entry name" value="DNA_pol3_beta"/>
    <property type="match status" value="1"/>
</dbReference>
<dbReference type="AlphaFoldDB" id="A0A832DG85"/>
<evidence type="ECO:0000256" key="7">
    <source>
        <dbReference type="ARBA" id="ARBA00022705"/>
    </source>
</evidence>
<evidence type="ECO:0000256" key="6">
    <source>
        <dbReference type="ARBA" id="ARBA00022695"/>
    </source>
</evidence>
<evidence type="ECO:0000256" key="9">
    <source>
        <dbReference type="ARBA" id="ARBA00023125"/>
    </source>
</evidence>
<evidence type="ECO:0000313" key="14">
    <source>
        <dbReference type="EMBL" id="HGT47430.1"/>
    </source>
</evidence>
<evidence type="ECO:0000259" key="13">
    <source>
        <dbReference type="Pfam" id="PF02768"/>
    </source>
</evidence>
<dbReference type="PANTHER" id="PTHR30478">
    <property type="entry name" value="DNA POLYMERASE III SUBUNIT BETA"/>
    <property type="match status" value="1"/>
</dbReference>
<feature type="domain" description="DNA polymerase III beta sliding clamp central" evidence="12">
    <location>
        <begin position="129"/>
        <end position="239"/>
    </location>
</feature>
<sequence length="376" mass="41847">MEFKINSKSFDKLLSKVIPAVPTRTPMAVLENFLFEIKDGLLTVCATDLEISLRSSQNVAADSNAKMVVPAKLLHDIIRALPDIQLSVSTDSNSRLKLTTDKGVYHISYFSPEDFPEIPTVARDKEIVIASDDLKRAFEKTSFAMSKEDMRPAMTGTLLEFAKDGLRFVATDGHRLVKYVNKSILTDYTEQYIIPERAISVLSKLLGDGDVKIYLSKTHASFISGDIEFITRLIGEKYPAYNSVIPLENENLLTVDRSELLSTIKRMLIFSSGTSKQVKFSISKNNLEVSSENIDTGSNAVETIQCDYSGEAMDIGFNTAYVNDILSHLDSSKVVFKLHSPTKACIIEPEYSSEGSDKAPENEEVMMLLMPVRLNN</sequence>
<dbReference type="InterPro" id="IPR022637">
    <property type="entry name" value="DNA_polIII_beta_cen"/>
</dbReference>
<name>A0A832DG85_9BACT</name>
<dbReference type="PIRSF" id="PIRSF000804">
    <property type="entry name" value="DNA_pol_III_b"/>
    <property type="match status" value="1"/>
</dbReference>
<dbReference type="NCBIfam" id="TIGR00663">
    <property type="entry name" value="dnan"/>
    <property type="match status" value="1"/>
</dbReference>
<evidence type="ECO:0000256" key="4">
    <source>
        <dbReference type="ARBA" id="ARBA00022490"/>
    </source>
</evidence>
<dbReference type="Gene3D" id="3.70.10.10">
    <property type="match status" value="1"/>
</dbReference>
<dbReference type="GO" id="GO:0006271">
    <property type="term" value="P:DNA strand elongation involved in DNA replication"/>
    <property type="evidence" value="ECO:0007669"/>
    <property type="project" value="TreeGrafter"/>
</dbReference>
<accession>A0A832DG85</accession>
<evidence type="ECO:0000256" key="8">
    <source>
        <dbReference type="ARBA" id="ARBA00022932"/>
    </source>
</evidence>
<gene>
    <name evidence="14" type="primary">dnaN</name>
    <name evidence="14" type="ORF">ENS56_05315</name>
</gene>
<feature type="domain" description="DNA polymerase III beta sliding clamp N-terminal" evidence="11">
    <location>
        <begin position="1"/>
        <end position="119"/>
    </location>
</feature>
<dbReference type="Pfam" id="PF02767">
    <property type="entry name" value="DNA_pol3_beta_2"/>
    <property type="match status" value="1"/>
</dbReference>
<dbReference type="GO" id="GO:0003887">
    <property type="term" value="F:DNA-directed DNA polymerase activity"/>
    <property type="evidence" value="ECO:0007669"/>
    <property type="project" value="UniProtKB-UniRule"/>
</dbReference>
<feature type="domain" description="DNA polymerase III beta sliding clamp C-terminal" evidence="13">
    <location>
        <begin position="243"/>
        <end position="353"/>
    </location>
</feature>
<evidence type="ECO:0000256" key="3">
    <source>
        <dbReference type="ARBA" id="ARBA00021035"/>
    </source>
</evidence>
<dbReference type="GO" id="GO:0003677">
    <property type="term" value="F:DNA binding"/>
    <property type="evidence" value="ECO:0007669"/>
    <property type="project" value="UniProtKB-UniRule"/>
</dbReference>
<dbReference type="InterPro" id="IPR001001">
    <property type="entry name" value="DNA_polIII_beta"/>
</dbReference>
<dbReference type="GO" id="GO:0005737">
    <property type="term" value="C:cytoplasm"/>
    <property type="evidence" value="ECO:0007669"/>
    <property type="project" value="UniProtKB-SubCell"/>
</dbReference>
<reference evidence="14" key="1">
    <citation type="journal article" date="2020" name="mSystems">
        <title>Genome- and Community-Level Interaction Insights into Carbon Utilization and Element Cycling Functions of Hydrothermarchaeota in Hydrothermal Sediment.</title>
        <authorList>
            <person name="Zhou Z."/>
            <person name="Liu Y."/>
            <person name="Xu W."/>
            <person name="Pan J."/>
            <person name="Luo Z.H."/>
            <person name="Li M."/>
        </authorList>
    </citation>
    <scope>NUCLEOTIDE SEQUENCE [LARGE SCALE GENOMIC DNA]</scope>
    <source>
        <strain evidence="14">SpSt-500</strain>
    </source>
</reference>
<keyword evidence="7 10" id="KW-0235">DNA replication</keyword>
<evidence type="ECO:0000256" key="10">
    <source>
        <dbReference type="PIRNR" id="PIRNR000804"/>
    </source>
</evidence>
<keyword evidence="5 10" id="KW-0808">Transferase</keyword>
<dbReference type="SMART" id="SM00480">
    <property type="entry name" value="POL3Bc"/>
    <property type="match status" value="1"/>
</dbReference>
<dbReference type="SUPFAM" id="SSF55979">
    <property type="entry name" value="DNA clamp"/>
    <property type="match status" value="3"/>
</dbReference>
<keyword evidence="9" id="KW-0238">DNA-binding</keyword>
<keyword evidence="4 10" id="KW-0963">Cytoplasm</keyword>
<evidence type="ECO:0000259" key="12">
    <source>
        <dbReference type="Pfam" id="PF02767"/>
    </source>
</evidence>
<protein>
    <recommendedName>
        <fullName evidence="3 10">Beta sliding clamp</fullName>
    </recommendedName>
</protein>
<comment type="function">
    <text evidence="10">Confers DNA tethering and processivity to DNA polymerases and other proteins. Acts as a clamp, forming a ring around DNA (a reaction catalyzed by the clamp-loading complex) which diffuses in an ATP-independent manner freely and bidirectionally along dsDNA. Initially characterized for its ability to contact the catalytic subunit of DNA polymerase III (Pol III), a complex, multichain enzyme responsible for most of the replicative synthesis in bacteria; Pol III exhibits 3'-5' exonuclease proofreading activity. The beta chain is required for initiation of replication as well as for processivity of DNA replication.</text>
</comment>
<dbReference type="InterPro" id="IPR046938">
    <property type="entry name" value="DNA_clamp_sf"/>
</dbReference>
<dbReference type="PANTHER" id="PTHR30478:SF0">
    <property type="entry name" value="BETA SLIDING CLAMP"/>
    <property type="match status" value="1"/>
</dbReference>
<comment type="subunit">
    <text evidence="10">Forms a ring-shaped head-to-tail homodimer around DNA.</text>
</comment>
<dbReference type="Gene3D" id="3.10.150.10">
    <property type="entry name" value="DNA Polymerase III, subunit A, domain 2"/>
    <property type="match status" value="1"/>
</dbReference>
<dbReference type="EMBL" id="DSVI01000006">
    <property type="protein sequence ID" value="HGT47430.1"/>
    <property type="molecule type" value="Genomic_DNA"/>
</dbReference>
<comment type="similarity">
    <text evidence="2 10">Belongs to the beta sliding clamp family.</text>
</comment>
<dbReference type="Pfam" id="PF02768">
    <property type="entry name" value="DNA_pol3_beta_3"/>
    <property type="match status" value="1"/>
</dbReference>
<evidence type="ECO:0000256" key="5">
    <source>
        <dbReference type="ARBA" id="ARBA00022679"/>
    </source>
</evidence>
<comment type="subcellular location">
    <subcellularLocation>
        <location evidence="1 10">Cytoplasm</location>
    </subcellularLocation>
</comment>
<dbReference type="GO" id="GO:0009360">
    <property type="term" value="C:DNA polymerase III complex"/>
    <property type="evidence" value="ECO:0007669"/>
    <property type="project" value="InterPro"/>
</dbReference>
<evidence type="ECO:0000259" key="11">
    <source>
        <dbReference type="Pfam" id="PF00712"/>
    </source>
</evidence>
<dbReference type="InterPro" id="IPR022635">
    <property type="entry name" value="DNA_polIII_beta_C"/>
</dbReference>